<comment type="caution">
    <text evidence="1">The sequence shown here is derived from an EMBL/GenBank/DDBJ whole genome shotgun (WGS) entry which is preliminary data.</text>
</comment>
<evidence type="ECO:0000313" key="2">
    <source>
        <dbReference type="Proteomes" id="UP000789920"/>
    </source>
</evidence>
<dbReference type="Proteomes" id="UP000789920">
    <property type="component" value="Unassembled WGS sequence"/>
</dbReference>
<protein>
    <submittedName>
        <fullName evidence="1">2078_t:CDS:1</fullName>
    </submittedName>
</protein>
<proteinExistence type="predicted"/>
<gene>
    <name evidence="1" type="ORF">RPERSI_LOCUS12105</name>
</gene>
<keyword evidence="2" id="KW-1185">Reference proteome</keyword>
<dbReference type="EMBL" id="CAJVQC010025596">
    <property type="protein sequence ID" value="CAG8730465.1"/>
    <property type="molecule type" value="Genomic_DNA"/>
</dbReference>
<name>A0ACA9Q4X0_9GLOM</name>
<organism evidence="1 2">
    <name type="scientific">Racocetra persica</name>
    <dbReference type="NCBI Taxonomy" id="160502"/>
    <lineage>
        <taxon>Eukaryota</taxon>
        <taxon>Fungi</taxon>
        <taxon>Fungi incertae sedis</taxon>
        <taxon>Mucoromycota</taxon>
        <taxon>Glomeromycotina</taxon>
        <taxon>Glomeromycetes</taxon>
        <taxon>Diversisporales</taxon>
        <taxon>Gigasporaceae</taxon>
        <taxon>Racocetra</taxon>
    </lineage>
</organism>
<reference evidence="1" key="1">
    <citation type="submission" date="2021-06" db="EMBL/GenBank/DDBJ databases">
        <authorList>
            <person name="Kallberg Y."/>
            <person name="Tangrot J."/>
            <person name="Rosling A."/>
        </authorList>
    </citation>
    <scope>NUCLEOTIDE SEQUENCE</scope>
    <source>
        <strain evidence="1">MA461A</strain>
    </source>
</reference>
<feature type="non-terminal residue" evidence="1">
    <location>
        <position position="1"/>
    </location>
</feature>
<accession>A0ACA9Q4X0</accession>
<evidence type="ECO:0000313" key="1">
    <source>
        <dbReference type="EMBL" id="CAG8730465.1"/>
    </source>
</evidence>
<sequence length="146" mass="17211">KISFEEACMMANINEDKELIWDDLDIETKSRDTNSMVLEPESKKKTKTLSTISRNVGDRQEYIFRIEEENELYSLDICYAHFMFNQKLLHSTNIKKLYNQNIQAPCVGSKFCTDFPSRKLQENELSDDKFDEYQPCFICSECFNSE</sequence>
<feature type="non-terminal residue" evidence="1">
    <location>
        <position position="146"/>
    </location>
</feature>